<protein>
    <submittedName>
        <fullName evidence="2">Predicted protein</fullName>
    </submittedName>
</protein>
<dbReference type="EMBL" id="AK373601">
    <property type="protein sequence ID" value="BAK04798.1"/>
    <property type="molecule type" value="mRNA"/>
</dbReference>
<feature type="chain" id="PRO_5003276583" evidence="1">
    <location>
        <begin position="27"/>
        <end position="213"/>
    </location>
</feature>
<keyword evidence="1" id="KW-0732">Signal</keyword>
<sequence length="213" mass="23986">MKPSGSTCRHIHLIFMTSFLKLVCITLRNQSKVRETIFLAWSRNGDSFRRLCEPTQPCITQQAAHYPLERRRGMPMVGVRGELLLNGYVHDETPIGDPSLSSAPMVLCVEVTNAIKLRPVDYVAIVTKPSSNEFIELMVVLILPTLRKWRNVLQRLLGYGSLETNCEQIKRCIQIGLMCVNPDRSKSPLIMKVIRMLQVSESITCDIGNGATT</sequence>
<feature type="signal peptide" evidence="1">
    <location>
        <begin position="1"/>
        <end position="26"/>
    </location>
</feature>
<organism evidence="2">
    <name type="scientific">Hordeum vulgare subsp. vulgare</name>
    <name type="common">Domesticated barley</name>
    <dbReference type="NCBI Taxonomy" id="112509"/>
    <lineage>
        <taxon>Eukaryota</taxon>
        <taxon>Viridiplantae</taxon>
        <taxon>Streptophyta</taxon>
        <taxon>Embryophyta</taxon>
        <taxon>Tracheophyta</taxon>
        <taxon>Spermatophyta</taxon>
        <taxon>Magnoliopsida</taxon>
        <taxon>Liliopsida</taxon>
        <taxon>Poales</taxon>
        <taxon>Poaceae</taxon>
        <taxon>BOP clade</taxon>
        <taxon>Pooideae</taxon>
        <taxon>Triticodae</taxon>
        <taxon>Triticeae</taxon>
        <taxon>Hordeinae</taxon>
        <taxon>Hordeum</taxon>
    </lineage>
</organism>
<evidence type="ECO:0000313" key="2">
    <source>
        <dbReference type="EMBL" id="BAK04798.1"/>
    </source>
</evidence>
<dbReference type="PANTHER" id="PTHR45707">
    <property type="entry name" value="C2 CALCIUM/LIPID-BINDING PLANT PHOSPHORIBOSYLTRANSFERASE FAMILY PROTEIN"/>
    <property type="match status" value="1"/>
</dbReference>
<proteinExistence type="evidence at transcript level"/>
<dbReference type="AlphaFoldDB" id="F2EBS6"/>
<accession>F2EBS6</accession>
<evidence type="ECO:0000256" key="1">
    <source>
        <dbReference type="SAM" id="SignalP"/>
    </source>
</evidence>
<name>F2EBS6_HORVV</name>
<reference evidence="2" key="1">
    <citation type="journal article" date="2011" name="Plant Physiol.">
        <title>Comprehensive sequence analysis of 24,783 barley full-length cDNAs derived from 12 clone libraries.</title>
        <authorList>
            <person name="Matsumoto T."/>
            <person name="Tanaka T."/>
            <person name="Sakai H."/>
            <person name="Amano N."/>
            <person name="Kanamori H."/>
            <person name="Kurita K."/>
            <person name="Kikuta A."/>
            <person name="Kamiya K."/>
            <person name="Yamamoto M."/>
            <person name="Ikawa H."/>
            <person name="Fujii N."/>
            <person name="Hori K."/>
            <person name="Itoh T."/>
            <person name="Sato K."/>
        </authorList>
    </citation>
    <scope>NUCLEOTIDE SEQUENCE</scope>
    <source>
        <tissue evidence="2">Flower</tissue>
    </source>
</reference>
<dbReference type="PANTHER" id="PTHR45707:SF71">
    <property type="entry name" value="PROTEIN KINASE DOMAIN-CONTAINING PROTEIN"/>
    <property type="match status" value="1"/>
</dbReference>